<accession>A0AAD4CCR8</accession>
<sequence>MEQPQELKTDMDPSPTTGPTPRPTIPLEHLDDSPRFIDCPFCEQKAWTKIVQEHSDETKRTACLCCFCVGVFGVWMPFVFRWHQHCHHLCTNCEAEVAFKPNGRPVEVRRPAPKGGVEVPYVSPEGPKPPPADHE</sequence>
<evidence type="ECO:0000256" key="1">
    <source>
        <dbReference type="SAM" id="MobiDB-lite"/>
    </source>
</evidence>
<dbReference type="PROSITE" id="PS51837">
    <property type="entry name" value="LITAF"/>
    <property type="match status" value="1"/>
</dbReference>
<dbReference type="Proteomes" id="UP001194746">
    <property type="component" value="Unassembled WGS sequence"/>
</dbReference>
<dbReference type="InterPro" id="IPR006629">
    <property type="entry name" value="LITAF"/>
</dbReference>
<feature type="compositionally biased region" description="Pro residues" evidence="1">
    <location>
        <begin position="126"/>
        <end position="135"/>
    </location>
</feature>
<dbReference type="AlphaFoldDB" id="A0AAD4CCR8"/>
<feature type="region of interest" description="Disordered" evidence="1">
    <location>
        <begin position="104"/>
        <end position="135"/>
    </location>
</feature>
<organism evidence="3 4">
    <name type="scientific">Aspergillus nanangensis</name>
    <dbReference type="NCBI Taxonomy" id="2582783"/>
    <lineage>
        <taxon>Eukaryota</taxon>
        <taxon>Fungi</taxon>
        <taxon>Dikarya</taxon>
        <taxon>Ascomycota</taxon>
        <taxon>Pezizomycotina</taxon>
        <taxon>Eurotiomycetes</taxon>
        <taxon>Eurotiomycetidae</taxon>
        <taxon>Eurotiales</taxon>
        <taxon>Aspergillaceae</taxon>
        <taxon>Aspergillus</taxon>
        <taxon>Aspergillus subgen. Circumdati</taxon>
    </lineage>
</organism>
<protein>
    <recommendedName>
        <fullName evidence="2">LITAF domain-containing protein</fullName>
    </recommendedName>
</protein>
<evidence type="ECO:0000259" key="2">
    <source>
        <dbReference type="PROSITE" id="PS51837"/>
    </source>
</evidence>
<feature type="compositionally biased region" description="Basic and acidic residues" evidence="1">
    <location>
        <begin position="1"/>
        <end position="11"/>
    </location>
</feature>
<proteinExistence type="predicted"/>
<evidence type="ECO:0000313" key="4">
    <source>
        <dbReference type="Proteomes" id="UP001194746"/>
    </source>
</evidence>
<reference evidence="3" key="1">
    <citation type="journal article" date="2019" name="Beilstein J. Org. Chem.">
        <title>Nanangenines: drimane sesquiterpenoids as the dominant metabolite cohort of a novel Australian fungus, Aspergillus nanangensis.</title>
        <authorList>
            <person name="Lacey H.J."/>
            <person name="Gilchrist C.L.M."/>
            <person name="Crombie A."/>
            <person name="Kalaitzis J.A."/>
            <person name="Vuong D."/>
            <person name="Rutledge P.J."/>
            <person name="Turner P."/>
            <person name="Pitt J.I."/>
            <person name="Lacey E."/>
            <person name="Chooi Y.H."/>
            <person name="Piggott A.M."/>
        </authorList>
    </citation>
    <scope>NUCLEOTIDE SEQUENCE</scope>
    <source>
        <strain evidence="3">MST-FP2251</strain>
    </source>
</reference>
<keyword evidence="4" id="KW-1185">Reference proteome</keyword>
<name>A0AAD4CCR8_ASPNN</name>
<feature type="domain" description="LITAF" evidence="2">
    <location>
        <begin position="19"/>
        <end position="102"/>
    </location>
</feature>
<feature type="region of interest" description="Disordered" evidence="1">
    <location>
        <begin position="1"/>
        <end position="27"/>
    </location>
</feature>
<comment type="caution">
    <text evidence="3">The sequence shown here is derived from an EMBL/GenBank/DDBJ whole genome shotgun (WGS) entry which is preliminary data.</text>
</comment>
<gene>
    <name evidence="3" type="ORF">FE257_003534</name>
</gene>
<dbReference type="Pfam" id="PF10601">
    <property type="entry name" value="zf-LITAF-like"/>
    <property type="match status" value="1"/>
</dbReference>
<dbReference type="EMBL" id="VCAU01000168">
    <property type="protein sequence ID" value="KAF9883367.1"/>
    <property type="molecule type" value="Genomic_DNA"/>
</dbReference>
<reference evidence="3" key="2">
    <citation type="submission" date="2020-02" db="EMBL/GenBank/DDBJ databases">
        <authorList>
            <person name="Gilchrist C.L.M."/>
            <person name="Chooi Y.-H."/>
        </authorList>
    </citation>
    <scope>NUCLEOTIDE SEQUENCE</scope>
    <source>
        <strain evidence="3">MST-FP2251</strain>
    </source>
</reference>
<evidence type="ECO:0000313" key="3">
    <source>
        <dbReference type="EMBL" id="KAF9883367.1"/>
    </source>
</evidence>